<keyword evidence="2" id="KW-1185">Reference proteome</keyword>
<reference evidence="1 2" key="2">
    <citation type="journal article" date="2021" name="Genomics">
        <title>High-quality reference genome for Clonorchis sinensis.</title>
        <authorList>
            <person name="Young N.D."/>
            <person name="Stroehlein A.J."/>
            <person name="Kinkar L."/>
            <person name="Wang T."/>
            <person name="Sohn W.M."/>
            <person name="Chang B.C.H."/>
            <person name="Kaur P."/>
            <person name="Weisz D."/>
            <person name="Dudchenko O."/>
            <person name="Aiden E.L."/>
            <person name="Korhonen P.K."/>
            <person name="Gasser R.B."/>
        </authorList>
    </citation>
    <scope>NUCLEOTIDE SEQUENCE [LARGE SCALE GENOMIC DNA]</scope>
    <source>
        <strain evidence="1">Cs-k2</strain>
    </source>
</reference>
<dbReference type="OrthoDB" id="6227998at2759"/>
<proteinExistence type="predicted"/>
<gene>
    <name evidence="1" type="ORF">CSKR_113342</name>
</gene>
<organism evidence="1 2">
    <name type="scientific">Clonorchis sinensis</name>
    <name type="common">Chinese liver fluke</name>
    <dbReference type="NCBI Taxonomy" id="79923"/>
    <lineage>
        <taxon>Eukaryota</taxon>
        <taxon>Metazoa</taxon>
        <taxon>Spiralia</taxon>
        <taxon>Lophotrochozoa</taxon>
        <taxon>Platyhelminthes</taxon>
        <taxon>Trematoda</taxon>
        <taxon>Digenea</taxon>
        <taxon>Opisthorchiida</taxon>
        <taxon>Opisthorchiata</taxon>
        <taxon>Opisthorchiidae</taxon>
        <taxon>Clonorchis</taxon>
    </lineage>
</organism>
<dbReference type="Proteomes" id="UP000286415">
    <property type="component" value="Unassembled WGS sequence"/>
</dbReference>
<comment type="caution">
    <text evidence="1">The sequence shown here is derived from an EMBL/GenBank/DDBJ whole genome shotgun (WGS) entry which is preliminary data.</text>
</comment>
<dbReference type="AlphaFoldDB" id="A0A3R7D3G1"/>
<evidence type="ECO:0000313" key="1">
    <source>
        <dbReference type="EMBL" id="KAG5454341.1"/>
    </source>
</evidence>
<sequence length="290" mass="33346">MMSSETNVNTGVPPAVDLKELYGLRHERRKDMLKFAPSWVKLENQSHYGLSYRGEKGERPKAIHPEEEGINGLETARQTERRKKAGAPEFQPQTDHCYQSVYCKEFVDPLHRLQDKNTKAVVKNRPKDRHSWMDPIPLSQVLMREAWDWKPRPAVPLPEDPAKAQPMKSTSTYKENFRDFSKTHVRTQLIQAGRSEIADAQLLTSFNGVQSSLPKSLYQESFVGQQGADRWMDREVRHDPSPVVRALGPSHEDDSIYWKGVGTQPYWARDDMFFATVNGSLENPKSRIQQ</sequence>
<dbReference type="EMBL" id="NIRI02000010">
    <property type="protein sequence ID" value="KAG5454341.1"/>
    <property type="molecule type" value="Genomic_DNA"/>
</dbReference>
<name>A0A3R7D3G1_CLOSI</name>
<protein>
    <submittedName>
        <fullName evidence="1">Uncharacterized protein</fullName>
    </submittedName>
</protein>
<accession>A0A3R7D3G1</accession>
<evidence type="ECO:0000313" key="2">
    <source>
        <dbReference type="Proteomes" id="UP000286415"/>
    </source>
</evidence>
<dbReference type="InParanoid" id="A0A3R7D3G1"/>
<reference evidence="1 2" key="1">
    <citation type="journal article" date="2018" name="Biotechnol. Adv.">
        <title>Improved genomic resources and new bioinformatic workflow for the carcinogenic parasite Clonorchis sinensis: Biotechnological implications.</title>
        <authorList>
            <person name="Wang D."/>
            <person name="Korhonen P.K."/>
            <person name="Gasser R.B."/>
            <person name="Young N.D."/>
        </authorList>
    </citation>
    <scope>NUCLEOTIDE SEQUENCE [LARGE SCALE GENOMIC DNA]</scope>
    <source>
        <strain evidence="1">Cs-k2</strain>
    </source>
</reference>